<evidence type="ECO:0000256" key="1">
    <source>
        <dbReference type="ARBA" id="ARBA00023172"/>
    </source>
</evidence>
<dbReference type="GO" id="GO:0006310">
    <property type="term" value="P:DNA recombination"/>
    <property type="evidence" value="ECO:0007669"/>
    <property type="project" value="UniProtKB-KW"/>
</dbReference>
<reference evidence="2 3" key="1">
    <citation type="submission" date="2024-02" db="EMBL/GenBank/DDBJ databases">
        <title>Chromosome-scale genome assembly of the rough periwinkle Littorina saxatilis.</title>
        <authorList>
            <person name="De Jode A."/>
            <person name="Faria R."/>
            <person name="Formenti G."/>
            <person name="Sims Y."/>
            <person name="Smith T.P."/>
            <person name="Tracey A."/>
            <person name="Wood J.M.D."/>
            <person name="Zagrodzka Z.B."/>
            <person name="Johannesson K."/>
            <person name="Butlin R.K."/>
            <person name="Leder E.H."/>
        </authorList>
    </citation>
    <scope>NUCLEOTIDE SEQUENCE [LARGE SCALE GENOMIC DNA]</scope>
    <source>
        <strain evidence="2">Snail1</strain>
        <tissue evidence="2">Muscle</tissue>
    </source>
</reference>
<evidence type="ECO:0000313" key="3">
    <source>
        <dbReference type="Proteomes" id="UP001374579"/>
    </source>
</evidence>
<organism evidence="2 3">
    <name type="scientific">Littorina saxatilis</name>
    <dbReference type="NCBI Taxonomy" id="31220"/>
    <lineage>
        <taxon>Eukaryota</taxon>
        <taxon>Metazoa</taxon>
        <taxon>Spiralia</taxon>
        <taxon>Lophotrochozoa</taxon>
        <taxon>Mollusca</taxon>
        <taxon>Gastropoda</taxon>
        <taxon>Caenogastropoda</taxon>
        <taxon>Littorinimorpha</taxon>
        <taxon>Littorinoidea</taxon>
        <taxon>Littorinidae</taxon>
        <taxon>Littorina</taxon>
    </lineage>
</organism>
<sequence length="583" mass="66074">MRSAHPDLPEWEQADMIRNSRRKNEPKRQIVKKECCFTQCVWSGQRPDLHLMSKCHNLPRVEALKMAKICKVVDSVCQTGLHTAESLSKEFGIWLSSLEGGCYIPPDLDEKKKLDKQNQNKRTESMVKTILTESLGQEPFPIAKLALLKTLSRKPSAEKESVLEKIKGSKTWGTVKNFLASLSHFLDFVEITYPNLDIGGMRCSLAGTVRCINKFVAEDIQRRKDKIREVKIPEDLIVKYIDSQMAKRLISQEKKKGATTCKVADVDKIRNHILLHTAFLNGKRTGIFCAMTVTHVLNAREKGDLKVVLVDSGKTYRSSGSAAVHFSRQDYDSLVYFISNVRIANSNVDQVFCFSSGQEAAVSDINRFLQAAFDDFGIIESVQVPHVTCTLIRKTVITLLREQDIPREEQETVAKHMDHSIATADRHYDTSSGIQCTSKFRQILHRHVAWNEQDSDEDDCELLDNSVLESVQMEESEVSVIPSLPVSSTLTSTLTVEPTSSCLPSRFGKPEVFTKVDRERLRRCCAPFIQDKATNGGAVKQCDVVKHIKKAGRNFEDLFCNYSLKQLYNRVRMEIRMHKNKAK</sequence>
<protein>
    <submittedName>
        <fullName evidence="2">Uncharacterized protein</fullName>
    </submittedName>
</protein>
<dbReference type="InterPro" id="IPR011010">
    <property type="entry name" value="DNA_brk_join_enz"/>
</dbReference>
<dbReference type="SUPFAM" id="SSF56349">
    <property type="entry name" value="DNA breaking-rejoining enzymes"/>
    <property type="match status" value="1"/>
</dbReference>
<dbReference type="GO" id="GO:0003677">
    <property type="term" value="F:DNA binding"/>
    <property type="evidence" value="ECO:0007669"/>
    <property type="project" value="InterPro"/>
</dbReference>
<dbReference type="Proteomes" id="UP001374579">
    <property type="component" value="Unassembled WGS sequence"/>
</dbReference>
<dbReference type="GO" id="GO:0015074">
    <property type="term" value="P:DNA integration"/>
    <property type="evidence" value="ECO:0007669"/>
    <property type="project" value="InterPro"/>
</dbReference>
<comment type="caution">
    <text evidence="2">The sequence shown here is derived from an EMBL/GenBank/DDBJ whole genome shotgun (WGS) entry which is preliminary data.</text>
</comment>
<dbReference type="EMBL" id="JBAMIC010000018">
    <property type="protein sequence ID" value="KAK7094644.1"/>
    <property type="molecule type" value="Genomic_DNA"/>
</dbReference>
<evidence type="ECO:0000313" key="2">
    <source>
        <dbReference type="EMBL" id="KAK7094644.1"/>
    </source>
</evidence>
<dbReference type="AlphaFoldDB" id="A0AAN9AY72"/>
<keyword evidence="3" id="KW-1185">Reference proteome</keyword>
<accession>A0AAN9AY72</accession>
<dbReference type="Gene3D" id="1.10.443.10">
    <property type="entry name" value="Intergrase catalytic core"/>
    <property type="match status" value="1"/>
</dbReference>
<keyword evidence="1" id="KW-0233">DNA recombination</keyword>
<dbReference type="InterPro" id="IPR013762">
    <property type="entry name" value="Integrase-like_cat_sf"/>
</dbReference>
<gene>
    <name evidence="2" type="ORF">V1264_006170</name>
</gene>
<proteinExistence type="predicted"/>
<name>A0AAN9AY72_9CAEN</name>